<evidence type="ECO:0000256" key="5">
    <source>
        <dbReference type="ARBA" id="ARBA00022764"/>
    </source>
</evidence>
<keyword evidence="6" id="KW-0016">Alginate biosynthesis</keyword>
<dbReference type="GO" id="GO:0051301">
    <property type="term" value="P:cell division"/>
    <property type="evidence" value="ECO:0007669"/>
    <property type="project" value="UniProtKB-KW"/>
</dbReference>
<sequence length="365" mass="39324">MDIKPDIEPSHRLGAAVCAALLAAGLAWGIHSLWQSRGRLAGLTPSAWLDGSAGQALKPALRLPAQAQVETGLAALRYRLLGSLGKQVVQGCPGWLFYRDGLQPQPGHAQAFAQRLRLMRHWVGELRATGVQVLVVAVPDKSRVEAARLCGLQAAPAMRERLDDWHAGLAASQVPYVDLRAALDARTPGYFRTDVHMNGHGAAASAEAVAAAALHFLGQPGQQRYAVGSAARPTERVGDLLVLAGLEHAPDRWRPLPDLVREQTVKPEIAGGLLDEVAPPEVLLAGSSNGRRSHFAERLGMRLGRQVWNLSMDGGQFSGALQAALRQRAQWPASLRLVIWEFSEMALSLPLTEDEKTTLATLPSR</sequence>
<comment type="pathway">
    <text evidence="2">Glycan biosynthesis; alginate biosynthesis.</text>
</comment>
<keyword evidence="5" id="KW-0574">Periplasm</keyword>
<dbReference type="Proteomes" id="UP001216674">
    <property type="component" value="Unassembled WGS sequence"/>
</dbReference>
<evidence type="ECO:0000256" key="6">
    <source>
        <dbReference type="ARBA" id="ARBA00022841"/>
    </source>
</evidence>
<evidence type="ECO:0000313" key="8">
    <source>
        <dbReference type="EMBL" id="MDF3833748.1"/>
    </source>
</evidence>
<accession>A0ABT6AMD6</accession>
<keyword evidence="8" id="KW-0132">Cell division</keyword>
<reference evidence="8 9" key="1">
    <citation type="submission" date="2023-03" db="EMBL/GenBank/DDBJ databases">
        <title>Draft assemblies of triclosan tolerant bacteria isolated from returned activated sludge.</title>
        <authorList>
            <person name="Van Hamelsveld S."/>
        </authorList>
    </citation>
    <scope>NUCLEOTIDE SEQUENCE [LARGE SCALE GENOMIC DNA]</scope>
    <source>
        <strain evidence="8 9">GW210010_S58</strain>
    </source>
</reference>
<evidence type="ECO:0000256" key="1">
    <source>
        <dbReference type="ARBA" id="ARBA00004418"/>
    </source>
</evidence>
<comment type="caution">
    <text evidence="8">The sequence shown here is derived from an EMBL/GenBank/DDBJ whole genome shotgun (WGS) entry which is preliminary data.</text>
</comment>
<dbReference type="InterPro" id="IPR031811">
    <property type="entry name" value="ALGX/ALGJ_SGNH-like"/>
</dbReference>
<dbReference type="Gene3D" id="3.40.50.1110">
    <property type="entry name" value="SGNH hydrolase"/>
    <property type="match status" value="1"/>
</dbReference>
<feature type="domain" description="AlgX/AlgJ SGNH hydrolase-like" evidence="7">
    <location>
        <begin position="88"/>
        <end position="344"/>
    </location>
</feature>
<evidence type="ECO:0000256" key="4">
    <source>
        <dbReference type="ARBA" id="ARBA00022729"/>
    </source>
</evidence>
<evidence type="ECO:0000256" key="2">
    <source>
        <dbReference type="ARBA" id="ARBA00005182"/>
    </source>
</evidence>
<protein>
    <submittedName>
        <fullName evidence="8">Cell division protein FtsQ</fullName>
    </submittedName>
</protein>
<keyword evidence="4" id="KW-0732">Signal</keyword>
<dbReference type="InterPro" id="IPR036514">
    <property type="entry name" value="SGNH_hydro_sf"/>
</dbReference>
<evidence type="ECO:0000313" key="9">
    <source>
        <dbReference type="Proteomes" id="UP001216674"/>
    </source>
</evidence>
<dbReference type="SUPFAM" id="SSF52266">
    <property type="entry name" value="SGNH hydrolase"/>
    <property type="match status" value="1"/>
</dbReference>
<dbReference type="RefSeq" id="WP_276264991.1">
    <property type="nucleotide sequence ID" value="NZ_JARJLM010000210.1"/>
</dbReference>
<keyword evidence="8" id="KW-0131">Cell cycle</keyword>
<evidence type="ECO:0000256" key="3">
    <source>
        <dbReference type="ARBA" id="ARBA00022679"/>
    </source>
</evidence>
<gene>
    <name evidence="8" type="ORF">P3W85_12425</name>
</gene>
<name>A0ABT6AMD6_9BURK</name>
<evidence type="ECO:0000259" key="7">
    <source>
        <dbReference type="Pfam" id="PF16822"/>
    </source>
</evidence>
<dbReference type="Pfam" id="PF16822">
    <property type="entry name" value="ALGX"/>
    <property type="match status" value="1"/>
</dbReference>
<dbReference type="CDD" id="cd14444">
    <property type="entry name" value="AlgX_N_like_1"/>
    <property type="match status" value="1"/>
</dbReference>
<keyword evidence="3" id="KW-0808">Transferase</keyword>
<dbReference type="EMBL" id="JARJLM010000210">
    <property type="protein sequence ID" value="MDF3833748.1"/>
    <property type="molecule type" value="Genomic_DNA"/>
</dbReference>
<proteinExistence type="predicted"/>
<comment type="subcellular location">
    <subcellularLocation>
        <location evidence="1">Periplasm</location>
    </subcellularLocation>
</comment>
<keyword evidence="9" id="KW-1185">Reference proteome</keyword>
<organism evidence="8 9">
    <name type="scientific">Cupriavidus basilensis</name>
    <dbReference type="NCBI Taxonomy" id="68895"/>
    <lineage>
        <taxon>Bacteria</taxon>
        <taxon>Pseudomonadati</taxon>
        <taxon>Pseudomonadota</taxon>
        <taxon>Betaproteobacteria</taxon>
        <taxon>Burkholderiales</taxon>
        <taxon>Burkholderiaceae</taxon>
        <taxon>Cupriavidus</taxon>
    </lineage>
</organism>